<proteinExistence type="predicted"/>
<dbReference type="Proteomes" id="UP000095192">
    <property type="component" value="Unassembled WGS sequence"/>
</dbReference>
<feature type="region of interest" description="Disordered" evidence="1">
    <location>
        <begin position="89"/>
        <end position="123"/>
    </location>
</feature>
<accession>A0A1D3CVJ9</accession>
<dbReference type="VEuPathDB" id="ToxoDB:cyc_00069"/>
<protein>
    <submittedName>
        <fullName evidence="2">Uncharacterized protein</fullName>
    </submittedName>
</protein>
<evidence type="ECO:0000313" key="3">
    <source>
        <dbReference type="Proteomes" id="UP000095192"/>
    </source>
</evidence>
<evidence type="ECO:0000256" key="1">
    <source>
        <dbReference type="SAM" id="MobiDB-lite"/>
    </source>
</evidence>
<evidence type="ECO:0000313" key="2">
    <source>
        <dbReference type="EMBL" id="OEH75218.1"/>
    </source>
</evidence>
<sequence>MVSPHGGKQPRAEELSGWRRAAAEVAGSPPETLLPGAPSFVAAAAATVASVVLQQLSHPVHLPAAAEAAPAAAALQVTLHPPWAYPVPRATARAAGSKQGAADSTGKQQRGPAPSPAAPPHAHICTHRVKKAPAESALLPPLPAAASP</sequence>
<gene>
    <name evidence="2" type="ORF">cyc_00069</name>
</gene>
<feature type="region of interest" description="Disordered" evidence="1">
    <location>
        <begin position="1"/>
        <end position="31"/>
    </location>
</feature>
<comment type="caution">
    <text evidence="2">The sequence shown here is derived from an EMBL/GenBank/DDBJ whole genome shotgun (WGS) entry which is preliminary data.</text>
</comment>
<reference evidence="2 3" key="1">
    <citation type="journal article" date="2016" name="BMC Genomics">
        <title>Comparative genomics reveals Cyclospora cayetanensis possesses coccidia-like metabolism and invasion components but unique surface antigens.</title>
        <authorList>
            <person name="Liu S."/>
            <person name="Wang L."/>
            <person name="Zheng H."/>
            <person name="Xu Z."/>
            <person name="Roellig D.M."/>
            <person name="Li N."/>
            <person name="Frace M.A."/>
            <person name="Tang K."/>
            <person name="Arrowood M.J."/>
            <person name="Moss D.M."/>
            <person name="Zhang L."/>
            <person name="Feng Y."/>
            <person name="Xiao L."/>
        </authorList>
    </citation>
    <scope>NUCLEOTIDE SEQUENCE [LARGE SCALE GENOMIC DNA]</scope>
    <source>
        <strain evidence="2 3">CHN_HEN01</strain>
    </source>
</reference>
<dbReference type="InParanoid" id="A0A1D3CVJ9"/>
<name>A0A1D3CVJ9_9EIME</name>
<dbReference type="AlphaFoldDB" id="A0A1D3CVJ9"/>
<dbReference type="EMBL" id="JROU02001794">
    <property type="protein sequence ID" value="OEH75218.1"/>
    <property type="molecule type" value="Genomic_DNA"/>
</dbReference>
<keyword evidence="3" id="KW-1185">Reference proteome</keyword>
<organism evidence="2 3">
    <name type="scientific">Cyclospora cayetanensis</name>
    <dbReference type="NCBI Taxonomy" id="88456"/>
    <lineage>
        <taxon>Eukaryota</taxon>
        <taxon>Sar</taxon>
        <taxon>Alveolata</taxon>
        <taxon>Apicomplexa</taxon>
        <taxon>Conoidasida</taxon>
        <taxon>Coccidia</taxon>
        <taxon>Eucoccidiorida</taxon>
        <taxon>Eimeriorina</taxon>
        <taxon>Eimeriidae</taxon>
        <taxon>Cyclospora</taxon>
    </lineage>
</organism>